<organism evidence="2 3">
    <name type="scientific">Litoribacter ruber</name>
    <dbReference type="NCBI Taxonomy" id="702568"/>
    <lineage>
        <taxon>Bacteria</taxon>
        <taxon>Pseudomonadati</taxon>
        <taxon>Bacteroidota</taxon>
        <taxon>Cytophagia</taxon>
        <taxon>Cytophagales</taxon>
        <taxon>Cyclobacteriaceae</taxon>
        <taxon>Litoribacter</taxon>
    </lineage>
</organism>
<comment type="caution">
    <text evidence="2">The sequence shown here is derived from an EMBL/GenBank/DDBJ whole genome shotgun (WGS) entry which is preliminary data.</text>
</comment>
<dbReference type="PANTHER" id="PTHR12110:SF41">
    <property type="entry name" value="INOSOSE DEHYDRATASE"/>
    <property type="match status" value="1"/>
</dbReference>
<dbReference type="GO" id="GO:0016853">
    <property type="term" value="F:isomerase activity"/>
    <property type="evidence" value="ECO:0007669"/>
    <property type="project" value="UniProtKB-KW"/>
</dbReference>
<dbReference type="PANTHER" id="PTHR12110">
    <property type="entry name" value="HYDROXYPYRUVATE ISOMERASE"/>
    <property type="match status" value="1"/>
</dbReference>
<accession>A0AAP2CHB1</accession>
<dbReference type="InterPro" id="IPR036237">
    <property type="entry name" value="Xyl_isomerase-like_sf"/>
</dbReference>
<sequence>MSNRRDFIKLSSLMAAGAFLPLQFCGRPDTVVGDDRSEEGLDRFGIQLYSVKDEMFANVQDTISQLGSYGYHYLEGFDGGKGIFWGMKNTEFKKLVEDQGMEFVASHANVFQNLEEQAKQAGEIGMKYLICPWVGPQESMDEFKRLADEFNRIGKVCKEEGVRFAYHNHGYTFEELEGQMPQDYLLENTDPDLVDYEMDIYWVKTPGADPKVYFEKYPDRFKLCHVKDRMKDAPQGEADASTDIGEGSIDFSSILRVGKENGLEYFFAEQERYDASTPMRSAEKNAEYLRNLRLA</sequence>
<feature type="domain" description="Xylose isomerase-like TIM barrel" evidence="1">
    <location>
        <begin position="109"/>
        <end position="291"/>
    </location>
</feature>
<keyword evidence="2" id="KW-0413">Isomerase</keyword>
<dbReference type="InterPro" id="IPR050312">
    <property type="entry name" value="IolE/XylAMocC-like"/>
</dbReference>
<evidence type="ECO:0000313" key="3">
    <source>
        <dbReference type="Proteomes" id="UP001319104"/>
    </source>
</evidence>
<dbReference type="SUPFAM" id="SSF51658">
    <property type="entry name" value="Xylose isomerase-like"/>
    <property type="match status" value="1"/>
</dbReference>
<dbReference type="InterPro" id="IPR006311">
    <property type="entry name" value="TAT_signal"/>
</dbReference>
<evidence type="ECO:0000259" key="1">
    <source>
        <dbReference type="Pfam" id="PF01261"/>
    </source>
</evidence>
<name>A0AAP2CHB1_9BACT</name>
<dbReference type="EMBL" id="JAHCMY010000003">
    <property type="protein sequence ID" value="MBS9523780.1"/>
    <property type="molecule type" value="Genomic_DNA"/>
</dbReference>
<keyword evidence="3" id="KW-1185">Reference proteome</keyword>
<protein>
    <submittedName>
        <fullName evidence="2">Sugar phosphate isomerase/epimerase</fullName>
    </submittedName>
</protein>
<proteinExistence type="predicted"/>
<dbReference type="Pfam" id="PF01261">
    <property type="entry name" value="AP_endonuc_2"/>
    <property type="match status" value="1"/>
</dbReference>
<reference evidence="2 3" key="1">
    <citation type="submission" date="2021-05" db="EMBL/GenBank/DDBJ databases">
        <authorList>
            <person name="Zhang Z.D."/>
            <person name="Osman G."/>
        </authorList>
    </citation>
    <scope>NUCLEOTIDE SEQUENCE [LARGE SCALE GENOMIC DNA]</scope>
    <source>
        <strain evidence="2 3">KCTC 32217</strain>
    </source>
</reference>
<dbReference type="AlphaFoldDB" id="A0AAP2CHB1"/>
<dbReference type="PROSITE" id="PS51318">
    <property type="entry name" value="TAT"/>
    <property type="match status" value="1"/>
</dbReference>
<dbReference type="InterPro" id="IPR013022">
    <property type="entry name" value="Xyl_isomerase-like_TIM-brl"/>
</dbReference>
<dbReference type="RefSeq" id="WP_213944668.1">
    <property type="nucleotide sequence ID" value="NZ_JAHBGI010000014.1"/>
</dbReference>
<evidence type="ECO:0000313" key="2">
    <source>
        <dbReference type="EMBL" id="MBS9523780.1"/>
    </source>
</evidence>
<gene>
    <name evidence="2" type="ORF">KI659_07080</name>
</gene>
<dbReference type="Proteomes" id="UP001319104">
    <property type="component" value="Unassembled WGS sequence"/>
</dbReference>
<dbReference type="Gene3D" id="3.20.20.150">
    <property type="entry name" value="Divalent-metal-dependent TIM barrel enzymes"/>
    <property type="match status" value="1"/>
</dbReference>